<protein>
    <submittedName>
        <fullName evidence="1">Uncharacterized protein</fullName>
    </submittedName>
</protein>
<keyword evidence="2" id="KW-1185">Reference proteome</keyword>
<gene>
    <name evidence="1" type="ORF">MEUPH1_LOCUS12392</name>
</gene>
<accession>A0AAV0WLQ8</accession>
<comment type="caution">
    <text evidence="1">The sequence shown here is derived from an EMBL/GenBank/DDBJ whole genome shotgun (WGS) entry which is preliminary data.</text>
</comment>
<sequence>MSASEMLCFVRYFGLIVGELVPLKTEIWKLYIHLRKIIDLCCARVFQPECAHLLDALVSEHNRLYLNFSNGTLKPKFHILTHYGRLLLKNGPISLTSSLRFESKHKVLKAYANAIPNRINFGHTLSHKLQLQMVHRTKKGLEPDLKVGSYLKISSIVELKFIFPSDISLKAFSASWMKFKGITYKPGMLVIVKINLNGCIFAQIINIFINGSTVPYLVCELFFTIGFDDHFHAYELKNMRLKQILLGII</sequence>
<dbReference type="Proteomes" id="UP001160148">
    <property type="component" value="Unassembled WGS sequence"/>
</dbReference>
<organism evidence="1 2">
    <name type="scientific">Macrosiphum euphorbiae</name>
    <name type="common">potato aphid</name>
    <dbReference type="NCBI Taxonomy" id="13131"/>
    <lineage>
        <taxon>Eukaryota</taxon>
        <taxon>Metazoa</taxon>
        <taxon>Ecdysozoa</taxon>
        <taxon>Arthropoda</taxon>
        <taxon>Hexapoda</taxon>
        <taxon>Insecta</taxon>
        <taxon>Pterygota</taxon>
        <taxon>Neoptera</taxon>
        <taxon>Paraneoptera</taxon>
        <taxon>Hemiptera</taxon>
        <taxon>Sternorrhyncha</taxon>
        <taxon>Aphidomorpha</taxon>
        <taxon>Aphidoidea</taxon>
        <taxon>Aphididae</taxon>
        <taxon>Macrosiphini</taxon>
        <taxon>Macrosiphum</taxon>
    </lineage>
</organism>
<reference evidence="1 2" key="1">
    <citation type="submission" date="2023-01" db="EMBL/GenBank/DDBJ databases">
        <authorList>
            <person name="Whitehead M."/>
        </authorList>
    </citation>
    <scope>NUCLEOTIDE SEQUENCE [LARGE SCALE GENOMIC DNA]</scope>
</reference>
<name>A0AAV0WLQ8_9HEMI</name>
<evidence type="ECO:0000313" key="1">
    <source>
        <dbReference type="EMBL" id="CAI6356683.1"/>
    </source>
</evidence>
<dbReference type="EMBL" id="CARXXK010000002">
    <property type="protein sequence ID" value="CAI6356683.1"/>
    <property type="molecule type" value="Genomic_DNA"/>
</dbReference>
<dbReference type="AlphaFoldDB" id="A0AAV0WLQ8"/>
<evidence type="ECO:0000313" key="2">
    <source>
        <dbReference type="Proteomes" id="UP001160148"/>
    </source>
</evidence>
<proteinExistence type="predicted"/>